<evidence type="ECO:0000259" key="2">
    <source>
        <dbReference type="PROSITE" id="PS50048"/>
    </source>
</evidence>
<reference evidence="3" key="1">
    <citation type="journal article" date="2021" name="J Fungi (Basel)">
        <title>Virulence traits and population genomics of the black yeast Aureobasidium melanogenum.</title>
        <authorList>
            <person name="Cernosa A."/>
            <person name="Sun X."/>
            <person name="Gostincar C."/>
            <person name="Fang C."/>
            <person name="Gunde-Cimerman N."/>
            <person name="Song Z."/>
        </authorList>
    </citation>
    <scope>NUCLEOTIDE SEQUENCE</scope>
    <source>
        <strain evidence="3">EXF-9298</strain>
    </source>
</reference>
<feature type="non-terminal residue" evidence="3">
    <location>
        <position position="502"/>
    </location>
</feature>
<dbReference type="EMBL" id="JAHFXS010000007">
    <property type="protein sequence ID" value="KAG9991081.1"/>
    <property type="molecule type" value="Genomic_DNA"/>
</dbReference>
<dbReference type="GO" id="GO:0000981">
    <property type="term" value="F:DNA-binding transcription factor activity, RNA polymerase II-specific"/>
    <property type="evidence" value="ECO:0007669"/>
    <property type="project" value="InterPro"/>
</dbReference>
<sequence length="502" mass="55248">MSQPAEEPPRKRQRVTQACHRCRRKKYKCDSERPTCSTCRSSHSECTYGTVAKRRGLQSGYVRAVEVLWGLIFKRVEGSQVAINDLLANLSNIISPSPNDPISNGISSDRADDLLECWRNSGVPSAIELMLDGTFAANRVGAPEDMDSQIDLTLTSLRTWSLPQPDPLQAYHYQDESDSQAALDDRQRGEYAVLWAVLALGEIHASGVSSPRAIHFKAQSRHLLDKDPVEDDYATYAQAFLLWSMIQVGCNKLVLARSMLAQALVFCTATVRGSSERICAPALSGCFVMDALLALATDTRPLMSVDDLHTSVPCDESGSDEWEPYVERFGTQGSPVSSSLGTPAVPNTEHVIEKYKVLWGWDYEPRDQEEHLAEATLVDRVQEDDQLRPSLTSQDPLHAAMHCEIPHGLSTTFNLDNGSSQTDEQASVMNMVASGESNAAGMDPSFMIFDDITASGTDSMLADTPTQLLDYLALLQQNESVGNSQDFMQSLGFFMDFEGANT</sequence>
<dbReference type="SUPFAM" id="SSF57701">
    <property type="entry name" value="Zn2/Cys6 DNA-binding domain"/>
    <property type="match status" value="1"/>
</dbReference>
<dbReference type="SMART" id="SM00066">
    <property type="entry name" value="GAL4"/>
    <property type="match status" value="1"/>
</dbReference>
<dbReference type="AlphaFoldDB" id="A0A9P8G7E1"/>
<protein>
    <recommendedName>
        <fullName evidence="2">Zn(2)-C6 fungal-type domain-containing protein</fullName>
    </recommendedName>
</protein>
<dbReference type="CDD" id="cd12148">
    <property type="entry name" value="fungal_TF_MHR"/>
    <property type="match status" value="1"/>
</dbReference>
<proteinExistence type="predicted"/>
<comment type="caution">
    <text evidence="3">The sequence shown here is derived from an EMBL/GenBank/DDBJ whole genome shotgun (WGS) entry which is preliminary data.</text>
</comment>
<organism evidence="3 4">
    <name type="scientific">Aureobasidium melanogenum</name>
    <name type="common">Aureobasidium pullulans var. melanogenum</name>
    <dbReference type="NCBI Taxonomy" id="46634"/>
    <lineage>
        <taxon>Eukaryota</taxon>
        <taxon>Fungi</taxon>
        <taxon>Dikarya</taxon>
        <taxon>Ascomycota</taxon>
        <taxon>Pezizomycotina</taxon>
        <taxon>Dothideomycetes</taxon>
        <taxon>Dothideomycetidae</taxon>
        <taxon>Dothideales</taxon>
        <taxon>Saccotheciaceae</taxon>
        <taxon>Aureobasidium</taxon>
    </lineage>
</organism>
<dbReference type="Proteomes" id="UP000729357">
    <property type="component" value="Unassembled WGS sequence"/>
</dbReference>
<reference evidence="3" key="2">
    <citation type="submission" date="2021-08" db="EMBL/GenBank/DDBJ databases">
        <authorList>
            <person name="Gostincar C."/>
            <person name="Sun X."/>
            <person name="Song Z."/>
            <person name="Gunde-Cimerman N."/>
        </authorList>
    </citation>
    <scope>NUCLEOTIDE SEQUENCE</scope>
    <source>
        <strain evidence="3">EXF-9298</strain>
    </source>
</reference>
<dbReference type="Gene3D" id="4.10.240.10">
    <property type="entry name" value="Zn(2)-C6 fungal-type DNA-binding domain"/>
    <property type="match status" value="1"/>
</dbReference>
<dbReference type="Pfam" id="PF00172">
    <property type="entry name" value="Zn_clus"/>
    <property type="match status" value="1"/>
</dbReference>
<keyword evidence="4" id="KW-1185">Reference proteome</keyword>
<gene>
    <name evidence="3" type="ORF">KCU98_g659</name>
</gene>
<feature type="domain" description="Zn(2)-C6 fungal-type" evidence="2">
    <location>
        <begin position="18"/>
        <end position="48"/>
    </location>
</feature>
<dbReference type="PANTHER" id="PTHR47655">
    <property type="entry name" value="QUINIC ACID UTILIZATION ACTIVATOR"/>
    <property type="match status" value="1"/>
</dbReference>
<evidence type="ECO:0000313" key="3">
    <source>
        <dbReference type="EMBL" id="KAG9991081.1"/>
    </source>
</evidence>
<dbReference type="InterPro" id="IPR001138">
    <property type="entry name" value="Zn2Cys6_DnaBD"/>
</dbReference>
<dbReference type="PANTHER" id="PTHR47655:SF2">
    <property type="entry name" value="QUINIC ACID UTILIZATION ACTIVATOR"/>
    <property type="match status" value="1"/>
</dbReference>
<dbReference type="InterPro" id="IPR036864">
    <property type="entry name" value="Zn2-C6_fun-type_DNA-bd_sf"/>
</dbReference>
<name>A0A9P8G7E1_AURME</name>
<dbReference type="CDD" id="cd00067">
    <property type="entry name" value="GAL4"/>
    <property type="match status" value="1"/>
</dbReference>
<evidence type="ECO:0000256" key="1">
    <source>
        <dbReference type="ARBA" id="ARBA00023242"/>
    </source>
</evidence>
<accession>A0A9P8G7E1</accession>
<keyword evidence="1" id="KW-0539">Nucleus</keyword>
<dbReference type="PROSITE" id="PS50048">
    <property type="entry name" value="ZN2_CY6_FUNGAL_2"/>
    <property type="match status" value="1"/>
</dbReference>
<dbReference type="InterPro" id="IPR052783">
    <property type="entry name" value="Metabolic/Drug-Res_Regulator"/>
</dbReference>
<evidence type="ECO:0000313" key="4">
    <source>
        <dbReference type="Proteomes" id="UP000729357"/>
    </source>
</evidence>
<dbReference type="GO" id="GO:0008270">
    <property type="term" value="F:zinc ion binding"/>
    <property type="evidence" value="ECO:0007669"/>
    <property type="project" value="InterPro"/>
</dbReference>
<dbReference type="PROSITE" id="PS00463">
    <property type="entry name" value="ZN2_CY6_FUNGAL_1"/>
    <property type="match status" value="1"/>
</dbReference>